<name>A0A4S8LC07_DENBC</name>
<dbReference type="AlphaFoldDB" id="A0A4S8LC07"/>
<evidence type="ECO:0000313" key="2">
    <source>
        <dbReference type="EMBL" id="THU86210.1"/>
    </source>
</evidence>
<organism evidence="2 3">
    <name type="scientific">Dendrothele bispora (strain CBS 962.96)</name>
    <dbReference type="NCBI Taxonomy" id="1314807"/>
    <lineage>
        <taxon>Eukaryota</taxon>
        <taxon>Fungi</taxon>
        <taxon>Dikarya</taxon>
        <taxon>Basidiomycota</taxon>
        <taxon>Agaricomycotina</taxon>
        <taxon>Agaricomycetes</taxon>
        <taxon>Agaricomycetidae</taxon>
        <taxon>Agaricales</taxon>
        <taxon>Agaricales incertae sedis</taxon>
        <taxon>Dendrothele</taxon>
    </lineage>
</organism>
<proteinExistence type="predicted"/>
<evidence type="ECO:0000313" key="3">
    <source>
        <dbReference type="Proteomes" id="UP000297245"/>
    </source>
</evidence>
<accession>A0A4S8LC07</accession>
<dbReference type="EMBL" id="ML179507">
    <property type="protein sequence ID" value="THU86210.1"/>
    <property type="molecule type" value="Genomic_DNA"/>
</dbReference>
<feature type="compositionally biased region" description="Polar residues" evidence="1">
    <location>
        <begin position="30"/>
        <end position="48"/>
    </location>
</feature>
<evidence type="ECO:0000256" key="1">
    <source>
        <dbReference type="SAM" id="MobiDB-lite"/>
    </source>
</evidence>
<reference evidence="2 3" key="1">
    <citation type="journal article" date="2019" name="Nat. Ecol. Evol.">
        <title>Megaphylogeny resolves global patterns of mushroom evolution.</title>
        <authorList>
            <person name="Varga T."/>
            <person name="Krizsan K."/>
            <person name="Foldi C."/>
            <person name="Dima B."/>
            <person name="Sanchez-Garcia M."/>
            <person name="Sanchez-Ramirez S."/>
            <person name="Szollosi G.J."/>
            <person name="Szarkandi J.G."/>
            <person name="Papp V."/>
            <person name="Albert L."/>
            <person name="Andreopoulos W."/>
            <person name="Angelini C."/>
            <person name="Antonin V."/>
            <person name="Barry K.W."/>
            <person name="Bougher N.L."/>
            <person name="Buchanan P."/>
            <person name="Buyck B."/>
            <person name="Bense V."/>
            <person name="Catcheside P."/>
            <person name="Chovatia M."/>
            <person name="Cooper J."/>
            <person name="Damon W."/>
            <person name="Desjardin D."/>
            <person name="Finy P."/>
            <person name="Geml J."/>
            <person name="Haridas S."/>
            <person name="Hughes K."/>
            <person name="Justo A."/>
            <person name="Karasinski D."/>
            <person name="Kautmanova I."/>
            <person name="Kiss B."/>
            <person name="Kocsube S."/>
            <person name="Kotiranta H."/>
            <person name="LaButti K.M."/>
            <person name="Lechner B.E."/>
            <person name="Liimatainen K."/>
            <person name="Lipzen A."/>
            <person name="Lukacs Z."/>
            <person name="Mihaltcheva S."/>
            <person name="Morgado L.N."/>
            <person name="Niskanen T."/>
            <person name="Noordeloos M.E."/>
            <person name="Ohm R.A."/>
            <person name="Ortiz-Santana B."/>
            <person name="Ovrebo C."/>
            <person name="Racz N."/>
            <person name="Riley R."/>
            <person name="Savchenko A."/>
            <person name="Shiryaev A."/>
            <person name="Soop K."/>
            <person name="Spirin V."/>
            <person name="Szebenyi C."/>
            <person name="Tomsovsky M."/>
            <person name="Tulloss R.E."/>
            <person name="Uehling J."/>
            <person name="Grigoriev I.V."/>
            <person name="Vagvolgyi C."/>
            <person name="Papp T."/>
            <person name="Martin F.M."/>
            <person name="Miettinen O."/>
            <person name="Hibbett D.S."/>
            <person name="Nagy L.G."/>
        </authorList>
    </citation>
    <scope>NUCLEOTIDE SEQUENCE [LARGE SCALE GENOMIC DNA]</scope>
    <source>
        <strain evidence="2 3">CBS 962.96</strain>
    </source>
</reference>
<protein>
    <submittedName>
        <fullName evidence="2">Uncharacterized protein</fullName>
    </submittedName>
</protein>
<keyword evidence="3" id="KW-1185">Reference proteome</keyword>
<sequence>MNTPALTPAQKIIQRAQLQARLSSPAPDATASTNELRDSPSSSTPDPFRTLFSSIPNNGAGRSLSSYAQQLKEQYDLDPNASAEVDKYCGLTLEERLLLGFIVNLKHTQILKKTMNKSEDYRIPGALLTSLRSHAFMLLLSPRLVAYRGNIAKATVDAMRELGVSDIPAPHELGKLKIVQKGINDYLTDCRYQIKDKIAGDLKKKRKNRSNVATLTSKIIGEKSVTITLALYRRVSFLRFVAESYPEDFKGDNFWVKADKVVGEWREAAGKDASKLLGFFEFTYKEDCNNYGDPSQSGVIATPSAEIPAHQKVIDEHAAKVKPPAPKASSKKRARVEVDDSDEEEEDLSPEDRQPSIPPSPSATSSGATNMATNIDCGTPH</sequence>
<feature type="region of interest" description="Disordered" evidence="1">
    <location>
        <begin position="317"/>
        <end position="381"/>
    </location>
</feature>
<dbReference type="Proteomes" id="UP000297245">
    <property type="component" value="Unassembled WGS sequence"/>
</dbReference>
<gene>
    <name evidence="2" type="ORF">K435DRAFT_868511</name>
</gene>
<dbReference type="OrthoDB" id="2753953at2759"/>
<feature type="region of interest" description="Disordered" evidence="1">
    <location>
        <begin position="18"/>
        <end position="48"/>
    </location>
</feature>
<feature type="compositionally biased region" description="Acidic residues" evidence="1">
    <location>
        <begin position="339"/>
        <end position="349"/>
    </location>
</feature>